<evidence type="ECO:0000313" key="2">
    <source>
        <dbReference type="Proteomes" id="UP000827976"/>
    </source>
</evidence>
<keyword evidence="1" id="KW-0808">Transferase</keyword>
<gene>
    <name evidence="1" type="ORF">IHE45_16G010300</name>
</gene>
<evidence type="ECO:0000313" key="1">
    <source>
        <dbReference type="EMBL" id="KAH7659114.1"/>
    </source>
</evidence>
<sequence>MLEQPMLDVQATYVPSVIYRPILPSDLDVLEQMHVKLFPIRYEREFFLNVVNGHGIVSWAAVDIGLHSQSDELIGFVTTRVIAAHDSEIEDLLTSDASRKDATLVYILTLGVVERYRNHGIAGSLVREVTKYASSMTNCRAVYLHVIAYNQPAINFYQKMQFKLVRKLHKFYYIKGRHYDAYLFVYYVNGGRSPCSPLLQWYAHPFPYAETSCQRLRRTLRACLSCLLQSYGKKPKRRALDGQSVKKAAPFYSLRIRESSVRTTQYANACDEAAISK</sequence>
<accession>A0ACB7UFL1</accession>
<keyword evidence="1" id="KW-0012">Acyltransferase</keyword>
<proteinExistence type="predicted"/>
<dbReference type="EMBL" id="CM037026">
    <property type="protein sequence ID" value="KAH7659114.1"/>
    <property type="molecule type" value="Genomic_DNA"/>
</dbReference>
<dbReference type="Proteomes" id="UP000827976">
    <property type="component" value="Chromosome 16"/>
</dbReference>
<comment type="caution">
    <text evidence="1">The sequence shown here is derived from an EMBL/GenBank/DDBJ whole genome shotgun (WGS) entry which is preliminary data.</text>
</comment>
<dbReference type="EC" id="2.3.1.48" evidence="1"/>
<keyword evidence="2" id="KW-1185">Reference proteome</keyword>
<name>A0ACB7UFL1_DIOAL</name>
<protein>
    <submittedName>
        <fullName evidence="1">Histone acetyltransferase protein</fullName>
        <ecNumber evidence="1">2.3.1.48</ecNumber>
    </submittedName>
</protein>
<reference evidence="2" key="1">
    <citation type="journal article" date="2022" name="Nat. Commun.">
        <title>Chromosome evolution and the genetic basis of agronomically important traits in greater yam.</title>
        <authorList>
            <person name="Bredeson J.V."/>
            <person name="Lyons J.B."/>
            <person name="Oniyinde I.O."/>
            <person name="Okereke N.R."/>
            <person name="Kolade O."/>
            <person name="Nnabue I."/>
            <person name="Nwadili C.O."/>
            <person name="Hribova E."/>
            <person name="Parker M."/>
            <person name="Nwogha J."/>
            <person name="Shu S."/>
            <person name="Carlson J."/>
            <person name="Kariba R."/>
            <person name="Muthemba S."/>
            <person name="Knop K."/>
            <person name="Barton G.J."/>
            <person name="Sherwood A.V."/>
            <person name="Lopez-Montes A."/>
            <person name="Asiedu R."/>
            <person name="Jamnadass R."/>
            <person name="Muchugi A."/>
            <person name="Goodstein D."/>
            <person name="Egesi C.N."/>
            <person name="Featherston J."/>
            <person name="Asfaw A."/>
            <person name="Simpson G.G."/>
            <person name="Dolezel J."/>
            <person name="Hendre P.S."/>
            <person name="Van Deynze A."/>
            <person name="Kumar P.L."/>
            <person name="Obidiegwu J.E."/>
            <person name="Bhattacharjee R."/>
            <person name="Rokhsar D.S."/>
        </authorList>
    </citation>
    <scope>NUCLEOTIDE SEQUENCE [LARGE SCALE GENOMIC DNA]</scope>
    <source>
        <strain evidence="2">cv. TDa95/00328</strain>
    </source>
</reference>
<organism evidence="1 2">
    <name type="scientific">Dioscorea alata</name>
    <name type="common">Purple yam</name>
    <dbReference type="NCBI Taxonomy" id="55571"/>
    <lineage>
        <taxon>Eukaryota</taxon>
        <taxon>Viridiplantae</taxon>
        <taxon>Streptophyta</taxon>
        <taxon>Embryophyta</taxon>
        <taxon>Tracheophyta</taxon>
        <taxon>Spermatophyta</taxon>
        <taxon>Magnoliopsida</taxon>
        <taxon>Liliopsida</taxon>
        <taxon>Dioscoreales</taxon>
        <taxon>Dioscoreaceae</taxon>
        <taxon>Dioscorea</taxon>
    </lineage>
</organism>